<feature type="coiled-coil region" evidence="6">
    <location>
        <begin position="332"/>
        <end position="386"/>
    </location>
</feature>
<dbReference type="GO" id="GO:0046983">
    <property type="term" value="F:protein dimerization activity"/>
    <property type="evidence" value="ECO:0007669"/>
    <property type="project" value="InterPro"/>
</dbReference>
<feature type="compositionally biased region" description="Basic and acidic residues" evidence="7">
    <location>
        <begin position="75"/>
        <end position="85"/>
    </location>
</feature>
<feature type="compositionally biased region" description="Polar residues" evidence="7">
    <location>
        <begin position="100"/>
        <end position="111"/>
    </location>
</feature>
<dbReference type="CDD" id="cd11393">
    <property type="entry name" value="bHLH_AtbHLH_like"/>
    <property type="match status" value="1"/>
</dbReference>
<feature type="compositionally biased region" description="Low complexity" evidence="7">
    <location>
        <begin position="90"/>
        <end position="99"/>
    </location>
</feature>
<dbReference type="GO" id="GO:0000981">
    <property type="term" value="F:DNA-binding transcription factor activity, RNA polymerase II-specific"/>
    <property type="evidence" value="ECO:0007669"/>
    <property type="project" value="TreeGrafter"/>
</dbReference>
<keyword evidence="3" id="KW-0238">DNA-binding</keyword>
<feature type="compositionally biased region" description="Polar residues" evidence="7">
    <location>
        <begin position="1"/>
        <end position="18"/>
    </location>
</feature>
<dbReference type="FunFam" id="4.10.280.10:FF:000021">
    <property type="entry name" value="Transcription factor bHLH130 family"/>
    <property type="match status" value="1"/>
</dbReference>
<reference evidence="9" key="1">
    <citation type="submission" date="2023-10" db="EMBL/GenBank/DDBJ databases">
        <authorList>
            <person name="Domelevo Entfellner J.-B."/>
        </authorList>
    </citation>
    <scope>NUCLEOTIDE SEQUENCE</scope>
</reference>
<evidence type="ECO:0000256" key="2">
    <source>
        <dbReference type="ARBA" id="ARBA00023015"/>
    </source>
</evidence>
<gene>
    <name evidence="9" type="ORF">AYBTSS11_LOCUS3414</name>
</gene>
<feature type="region of interest" description="Disordered" evidence="7">
    <location>
        <begin position="1"/>
        <end position="20"/>
    </location>
</feature>
<dbReference type="Pfam" id="PF00010">
    <property type="entry name" value="HLH"/>
    <property type="match status" value="1"/>
</dbReference>
<dbReference type="Gramene" id="rna-AYBTSS11_LOCUS3414">
    <property type="protein sequence ID" value="CAJ1910014.1"/>
    <property type="gene ID" value="gene-AYBTSS11_LOCUS3414"/>
</dbReference>
<feature type="domain" description="BHLH" evidence="8">
    <location>
        <begin position="319"/>
        <end position="369"/>
    </location>
</feature>
<dbReference type="PROSITE" id="PS50888">
    <property type="entry name" value="BHLH"/>
    <property type="match status" value="1"/>
</dbReference>
<dbReference type="InterPro" id="IPR011598">
    <property type="entry name" value="bHLH_dom"/>
</dbReference>
<proteinExistence type="predicted"/>
<dbReference type="SUPFAM" id="SSF47459">
    <property type="entry name" value="HLH, helix-loop-helix DNA-binding domain"/>
    <property type="match status" value="1"/>
</dbReference>
<dbReference type="InterPro" id="IPR045239">
    <property type="entry name" value="bHLH95_bHLH"/>
</dbReference>
<evidence type="ECO:0000256" key="3">
    <source>
        <dbReference type="ARBA" id="ARBA00023125"/>
    </source>
</evidence>
<keyword evidence="5" id="KW-0539">Nucleus</keyword>
<protein>
    <recommendedName>
        <fullName evidence="8">BHLH domain-containing protein</fullName>
    </recommendedName>
</protein>
<keyword evidence="6" id="KW-0175">Coiled coil</keyword>
<name>A0AA86RS68_9FABA</name>
<keyword evidence="10" id="KW-1185">Reference proteome</keyword>
<accession>A0AA86RS68</accession>
<evidence type="ECO:0000256" key="7">
    <source>
        <dbReference type="SAM" id="MobiDB-lite"/>
    </source>
</evidence>
<sequence>MDSNSRYQVQQQHQQPNSGLLRFRSAPTQVLANFKQGEASINGNPWEGSEPLFRFFNSGDTLDTTSPALREFVDNKASNDNKQAKESTISSSSSLSPLSRMNSQQGYSTSVLPARYPRHDSGVTVTSSMMVGSMGMDQSVKSFNSNLLRQSSFPAGNFSNNISFQNEYDAMKGVENFGGVNGNDGELSLSMNRMKNHINFSPRSPSSIGMLSPTSKMGMEGLRVTSPKDGRQGGSNGDARYYGPGFPYASWNETSHPKRQRNSNDELLSEAQNGEVGNQVHTLSHHLSLPRTSSEMFAMDNLLQFNDSVPCKIRAKRGFATHPRSIAERVRRTRISERIRKLQELVPNMEKQTSTAEMLDLAVDYIKNLQNQFKTLSERRAKCKCKNMQKSETDQIA</sequence>
<dbReference type="InterPro" id="IPR045843">
    <property type="entry name" value="IND-like"/>
</dbReference>
<dbReference type="AlphaFoldDB" id="A0AA86RS68"/>
<dbReference type="EMBL" id="OY731398">
    <property type="protein sequence ID" value="CAJ1910014.1"/>
    <property type="molecule type" value="Genomic_DNA"/>
</dbReference>
<evidence type="ECO:0000313" key="10">
    <source>
        <dbReference type="Proteomes" id="UP001189624"/>
    </source>
</evidence>
<dbReference type="InterPro" id="IPR036638">
    <property type="entry name" value="HLH_DNA-bd_sf"/>
</dbReference>
<dbReference type="Proteomes" id="UP001189624">
    <property type="component" value="Chromosome 1"/>
</dbReference>
<comment type="subcellular location">
    <subcellularLocation>
        <location evidence="1">Nucleus</location>
    </subcellularLocation>
</comment>
<evidence type="ECO:0000256" key="1">
    <source>
        <dbReference type="ARBA" id="ARBA00004123"/>
    </source>
</evidence>
<dbReference type="SMART" id="SM00353">
    <property type="entry name" value="HLH"/>
    <property type="match status" value="1"/>
</dbReference>
<evidence type="ECO:0000256" key="6">
    <source>
        <dbReference type="SAM" id="Coils"/>
    </source>
</evidence>
<keyword evidence="4" id="KW-0804">Transcription</keyword>
<evidence type="ECO:0000256" key="5">
    <source>
        <dbReference type="ARBA" id="ARBA00023242"/>
    </source>
</evidence>
<dbReference type="Gene3D" id="4.10.280.10">
    <property type="entry name" value="Helix-loop-helix DNA-binding domain"/>
    <property type="match status" value="1"/>
</dbReference>
<evidence type="ECO:0000259" key="8">
    <source>
        <dbReference type="PROSITE" id="PS50888"/>
    </source>
</evidence>
<dbReference type="PANTHER" id="PTHR16223">
    <property type="entry name" value="TRANSCRIPTION FACTOR BHLH83-RELATED"/>
    <property type="match status" value="1"/>
</dbReference>
<dbReference type="GO" id="GO:0000978">
    <property type="term" value="F:RNA polymerase II cis-regulatory region sequence-specific DNA binding"/>
    <property type="evidence" value="ECO:0007669"/>
    <property type="project" value="TreeGrafter"/>
</dbReference>
<evidence type="ECO:0000256" key="4">
    <source>
        <dbReference type="ARBA" id="ARBA00023163"/>
    </source>
</evidence>
<evidence type="ECO:0000313" key="9">
    <source>
        <dbReference type="EMBL" id="CAJ1910014.1"/>
    </source>
</evidence>
<keyword evidence="2" id="KW-0805">Transcription regulation</keyword>
<feature type="region of interest" description="Disordered" evidence="7">
    <location>
        <begin position="75"/>
        <end position="117"/>
    </location>
</feature>
<organism evidence="9 10">
    <name type="scientific">Sphenostylis stenocarpa</name>
    <dbReference type="NCBI Taxonomy" id="92480"/>
    <lineage>
        <taxon>Eukaryota</taxon>
        <taxon>Viridiplantae</taxon>
        <taxon>Streptophyta</taxon>
        <taxon>Embryophyta</taxon>
        <taxon>Tracheophyta</taxon>
        <taxon>Spermatophyta</taxon>
        <taxon>Magnoliopsida</taxon>
        <taxon>eudicotyledons</taxon>
        <taxon>Gunneridae</taxon>
        <taxon>Pentapetalae</taxon>
        <taxon>rosids</taxon>
        <taxon>fabids</taxon>
        <taxon>Fabales</taxon>
        <taxon>Fabaceae</taxon>
        <taxon>Papilionoideae</taxon>
        <taxon>50 kb inversion clade</taxon>
        <taxon>NPAAA clade</taxon>
        <taxon>indigoferoid/millettioid clade</taxon>
        <taxon>Phaseoleae</taxon>
        <taxon>Sphenostylis</taxon>
    </lineage>
</organism>
<dbReference type="PANTHER" id="PTHR16223:SF125">
    <property type="entry name" value="OS08G0506700 PROTEIN"/>
    <property type="match status" value="1"/>
</dbReference>
<dbReference type="GO" id="GO:0005634">
    <property type="term" value="C:nucleus"/>
    <property type="evidence" value="ECO:0007669"/>
    <property type="project" value="UniProtKB-SubCell"/>
</dbReference>